<gene>
    <name evidence="1" type="ORF">KSP39_PZI015067</name>
</gene>
<dbReference type="EMBL" id="JBBWWQ010000012">
    <property type="protein sequence ID" value="KAK8934389.1"/>
    <property type="molecule type" value="Genomic_DNA"/>
</dbReference>
<accession>A0AAP0BAF2</accession>
<comment type="caution">
    <text evidence="1">The sequence shown here is derived from an EMBL/GenBank/DDBJ whole genome shotgun (WGS) entry which is preliminary data.</text>
</comment>
<dbReference type="InterPro" id="IPR023153">
    <property type="entry name" value="DarP_sf"/>
</dbReference>
<dbReference type="Proteomes" id="UP001418222">
    <property type="component" value="Unassembled WGS sequence"/>
</dbReference>
<dbReference type="SUPFAM" id="SSF158710">
    <property type="entry name" value="PSPTO4464-like"/>
    <property type="match status" value="1"/>
</dbReference>
<evidence type="ECO:0000313" key="2">
    <source>
        <dbReference type="Proteomes" id="UP001418222"/>
    </source>
</evidence>
<dbReference type="AlphaFoldDB" id="A0AAP0BAF2"/>
<evidence type="ECO:0000313" key="1">
    <source>
        <dbReference type="EMBL" id="KAK8934389.1"/>
    </source>
</evidence>
<dbReference type="PANTHER" id="PTHR36898">
    <property type="entry name" value="OSJNBB0026I12.6 PROTEIN"/>
    <property type="match status" value="1"/>
</dbReference>
<dbReference type="PANTHER" id="PTHR36898:SF1">
    <property type="entry name" value="OS04G0250700 PROTEIN"/>
    <property type="match status" value="1"/>
</dbReference>
<proteinExistence type="predicted"/>
<keyword evidence="2" id="KW-1185">Reference proteome</keyword>
<protein>
    <submittedName>
        <fullName evidence="1">Uncharacterized protein</fullName>
    </submittedName>
</protein>
<sequence>MAKRWRFVCGEFCGQRRISDGVSPIEVPVCDVVDERKGRMSRDGNGAALVGMEMVRGVALDEMRSERCRGRSKARWTGHLPGFVTPREENPCKEASWGFLDRGVVEAREHDKRRWVEVNPHDDVHVASQLSSPIDRRRDRWSGDVMEVWDKLRSTYDGVGNTLSVFQVKGEIDDTVQGEKTVQYGSKCRASKIIVEERTMKFLRGLNEYFDQWRSILLSGMKIPLLTKTISSMVQEETRLRFLAGTGGSITVKSALEDKKAVGQNRRQSLQSVSPNAELDTFDPSSYHDLLRWGSGEAELKILAQVLDGIILPANNLWLSSSWRAEARVTRKRGVGLIGMLLRKAQPELMDALVQASKEGDTSRLQALTGQKTLFIDDEDSEENEDDLESEEEDYEKYMEVADRWFDGLVYKDPSITNEVYSVHAVDFDRQVVETVLAGVKGMKFIPHRLGHLVELRRLVRRVQSIHEESNVDESGLKSNAVLTKAKKPLIVFLHSLAKKSMI</sequence>
<name>A0AAP0BAF2_9ASPA</name>
<organism evidence="1 2">
    <name type="scientific">Platanthera zijinensis</name>
    <dbReference type="NCBI Taxonomy" id="2320716"/>
    <lineage>
        <taxon>Eukaryota</taxon>
        <taxon>Viridiplantae</taxon>
        <taxon>Streptophyta</taxon>
        <taxon>Embryophyta</taxon>
        <taxon>Tracheophyta</taxon>
        <taxon>Spermatophyta</taxon>
        <taxon>Magnoliopsida</taxon>
        <taxon>Liliopsida</taxon>
        <taxon>Asparagales</taxon>
        <taxon>Orchidaceae</taxon>
        <taxon>Orchidoideae</taxon>
        <taxon>Orchideae</taxon>
        <taxon>Orchidinae</taxon>
        <taxon>Platanthera</taxon>
    </lineage>
</organism>
<reference evidence="1 2" key="1">
    <citation type="journal article" date="2022" name="Nat. Plants">
        <title>Genomes of leafy and leafless Platanthera orchids illuminate the evolution of mycoheterotrophy.</title>
        <authorList>
            <person name="Li M.H."/>
            <person name="Liu K.W."/>
            <person name="Li Z."/>
            <person name="Lu H.C."/>
            <person name="Ye Q.L."/>
            <person name="Zhang D."/>
            <person name="Wang J.Y."/>
            <person name="Li Y.F."/>
            <person name="Zhong Z.M."/>
            <person name="Liu X."/>
            <person name="Yu X."/>
            <person name="Liu D.K."/>
            <person name="Tu X.D."/>
            <person name="Liu B."/>
            <person name="Hao Y."/>
            <person name="Liao X.Y."/>
            <person name="Jiang Y.T."/>
            <person name="Sun W.H."/>
            <person name="Chen J."/>
            <person name="Chen Y.Q."/>
            <person name="Ai Y."/>
            <person name="Zhai J.W."/>
            <person name="Wu S.S."/>
            <person name="Zhou Z."/>
            <person name="Hsiao Y.Y."/>
            <person name="Wu W.L."/>
            <person name="Chen Y.Y."/>
            <person name="Lin Y.F."/>
            <person name="Hsu J.L."/>
            <person name="Li C.Y."/>
            <person name="Wang Z.W."/>
            <person name="Zhao X."/>
            <person name="Zhong W.Y."/>
            <person name="Ma X.K."/>
            <person name="Ma L."/>
            <person name="Huang J."/>
            <person name="Chen G.Z."/>
            <person name="Huang M.Z."/>
            <person name="Huang L."/>
            <person name="Peng D.H."/>
            <person name="Luo Y.B."/>
            <person name="Zou S.Q."/>
            <person name="Chen S.P."/>
            <person name="Lan S."/>
            <person name="Tsai W.C."/>
            <person name="Van de Peer Y."/>
            <person name="Liu Z.J."/>
        </authorList>
    </citation>
    <scope>NUCLEOTIDE SEQUENCE [LARGE SCALE GENOMIC DNA]</scope>
    <source>
        <strain evidence="1">Lor287</strain>
    </source>
</reference>